<reference evidence="1" key="1">
    <citation type="submission" date="2019-07" db="EMBL/GenBank/DDBJ databases">
        <title>Genomic Encyclopedia of Type Strains, Phase IV (KMG-IV): sequencing the most valuable type-strain genomes for metagenomic binning, comparative biology and taxonomic classification.</title>
        <authorList>
            <person name="Goeker M."/>
        </authorList>
    </citation>
    <scope>NUCLEOTIDE SEQUENCE</scope>
    <source>
        <strain evidence="1">DSM 44596</strain>
    </source>
</reference>
<dbReference type="InterPro" id="IPR004378">
    <property type="entry name" value="F420H2_quin_Rdtase"/>
</dbReference>
<gene>
    <name evidence="1" type="ORF">FNL38_1011021</name>
</gene>
<sequence>MNTFQKSAAAINKVVLAAMRVPLVEKLIGGSTAQITYTGRKSGKTFTLPVSYRQKNDELFIRVALPQKKNWWRNFLNEGDRMRVKIRGIDRTGHAVSTRDDKGNVSVKVTLDPIG</sequence>
<dbReference type="EMBL" id="VNIQ01000001">
    <property type="protein sequence ID" value="TYQ08646.1"/>
    <property type="molecule type" value="Genomic_DNA"/>
</dbReference>
<dbReference type="AlphaFoldDB" id="A0A652YYA0"/>
<dbReference type="Pfam" id="PF04075">
    <property type="entry name" value="F420H2_quin_red"/>
    <property type="match status" value="1"/>
</dbReference>
<dbReference type="Gene3D" id="2.30.110.10">
    <property type="entry name" value="Electron Transport, Fmn-binding Protein, Chain A"/>
    <property type="match status" value="1"/>
</dbReference>
<organism evidence="1">
    <name type="scientific">Nocardia globerula</name>
    <dbReference type="NCBI Taxonomy" id="1818"/>
    <lineage>
        <taxon>Bacteria</taxon>
        <taxon>Bacillati</taxon>
        <taxon>Actinomycetota</taxon>
        <taxon>Actinomycetes</taxon>
        <taxon>Mycobacteriales</taxon>
        <taxon>Nocardiaceae</taxon>
        <taxon>Nocardia</taxon>
    </lineage>
</organism>
<comment type="caution">
    <text evidence="1">The sequence shown here is derived from an EMBL/GenBank/DDBJ whole genome shotgun (WGS) entry which is preliminary data.</text>
</comment>
<evidence type="ECO:0000313" key="1">
    <source>
        <dbReference type="EMBL" id="TYQ08646.1"/>
    </source>
</evidence>
<accession>A0A652YYA0</accession>
<protein>
    <submittedName>
        <fullName evidence="1">Uncharacterized protein DUF385</fullName>
    </submittedName>
</protein>
<dbReference type="InterPro" id="IPR012349">
    <property type="entry name" value="Split_barrel_FMN-bd"/>
</dbReference>
<dbReference type="GO" id="GO:0016491">
    <property type="term" value="F:oxidoreductase activity"/>
    <property type="evidence" value="ECO:0007669"/>
    <property type="project" value="InterPro"/>
</dbReference>
<proteinExistence type="predicted"/>
<name>A0A652YYA0_NOCGL</name>